<keyword evidence="2" id="KW-0812">Transmembrane</keyword>
<keyword evidence="2" id="KW-1133">Transmembrane helix</keyword>
<sequence>MESSTGGTKPMSIAGRMVSERERVLGMTPEERAWRAQYLKDQILSPDEPVIPKNYYKERYNVIRRFYRTPMDNVQKLMVPLLGAKGAEFTRKVIATSTFMIAGVYYMFYYFKYNSNDWTTKAGFRVLKSRGAVHPGDPNFPNYDERPNPSDYYKRGFEKSPL</sequence>
<dbReference type="RefSeq" id="XP_015585219.1">
    <property type="nucleotide sequence ID" value="XM_015729733.2"/>
</dbReference>
<gene>
    <name evidence="4 5" type="primary">LOC107262971</name>
</gene>
<organism evidence="3 4">
    <name type="scientific">Cephus cinctus</name>
    <name type="common">Wheat stem sawfly</name>
    <dbReference type="NCBI Taxonomy" id="211228"/>
    <lineage>
        <taxon>Eukaryota</taxon>
        <taxon>Metazoa</taxon>
        <taxon>Ecdysozoa</taxon>
        <taxon>Arthropoda</taxon>
        <taxon>Hexapoda</taxon>
        <taxon>Insecta</taxon>
        <taxon>Pterygota</taxon>
        <taxon>Neoptera</taxon>
        <taxon>Endopterygota</taxon>
        <taxon>Hymenoptera</taxon>
        <taxon>Cephoidea</taxon>
        <taxon>Cephidae</taxon>
        <taxon>Cephus</taxon>
    </lineage>
</organism>
<dbReference type="Pfam" id="PF09782">
    <property type="entry name" value="NDUF_B6"/>
    <property type="match status" value="1"/>
</dbReference>
<dbReference type="GeneID" id="107262971"/>
<protein>
    <submittedName>
        <fullName evidence="4 5">NADH dehydrogenase [ubiquinone] 1 beta subcomplex subunit 6</fullName>
    </submittedName>
</protein>
<keyword evidence="2" id="KW-0472">Membrane</keyword>
<evidence type="ECO:0000313" key="4">
    <source>
        <dbReference type="RefSeq" id="XP_015585219.1"/>
    </source>
</evidence>
<dbReference type="PANTHER" id="PTHR21106:SF2">
    <property type="entry name" value="NADH DEHYDROGENASE [UBIQUINONE] 1 BETA SUBCOMPLEX SUBUNIT 6"/>
    <property type="match status" value="1"/>
</dbReference>
<dbReference type="RefSeq" id="XP_024937795.1">
    <property type="nucleotide sequence ID" value="XM_025082027.1"/>
</dbReference>
<proteinExistence type="predicted"/>
<feature type="compositionally biased region" description="Basic and acidic residues" evidence="1">
    <location>
        <begin position="143"/>
        <end position="162"/>
    </location>
</feature>
<dbReference type="AlphaFoldDB" id="A0AAJ7FCM7"/>
<feature type="transmembrane region" description="Helical" evidence="2">
    <location>
        <begin position="93"/>
        <end position="111"/>
    </location>
</feature>
<evidence type="ECO:0000256" key="1">
    <source>
        <dbReference type="SAM" id="MobiDB-lite"/>
    </source>
</evidence>
<dbReference type="GO" id="GO:0005739">
    <property type="term" value="C:mitochondrion"/>
    <property type="evidence" value="ECO:0007669"/>
    <property type="project" value="GOC"/>
</dbReference>
<feature type="region of interest" description="Disordered" evidence="1">
    <location>
        <begin position="137"/>
        <end position="162"/>
    </location>
</feature>
<name>A0AAJ7FCM7_CEPCN</name>
<dbReference type="GO" id="GO:0006120">
    <property type="term" value="P:mitochondrial electron transport, NADH to ubiquinone"/>
    <property type="evidence" value="ECO:0007669"/>
    <property type="project" value="InterPro"/>
</dbReference>
<dbReference type="InterPro" id="IPR019174">
    <property type="entry name" value="NADH_DH_b-subcmplx_su6"/>
</dbReference>
<dbReference type="Proteomes" id="UP000694920">
    <property type="component" value="Unplaced"/>
</dbReference>
<evidence type="ECO:0000256" key="2">
    <source>
        <dbReference type="SAM" id="Phobius"/>
    </source>
</evidence>
<reference evidence="4 5" key="1">
    <citation type="submission" date="2025-04" db="UniProtKB">
        <authorList>
            <consortium name="RefSeq"/>
        </authorList>
    </citation>
    <scope>IDENTIFICATION</scope>
</reference>
<dbReference type="CTD" id="34925"/>
<accession>A0AAJ7FCM7</accession>
<dbReference type="KEGG" id="ccin:107262971"/>
<keyword evidence="3" id="KW-1185">Reference proteome</keyword>
<evidence type="ECO:0000313" key="3">
    <source>
        <dbReference type="Proteomes" id="UP000694920"/>
    </source>
</evidence>
<evidence type="ECO:0000313" key="5">
    <source>
        <dbReference type="RefSeq" id="XP_024937795.1"/>
    </source>
</evidence>
<dbReference type="PANTHER" id="PTHR21106">
    <property type="entry name" value="NADH DEHYDROGENASE [UBIQUINONE] 1 BETA SUBCOMPLEX SUBUNIT 6"/>
    <property type="match status" value="1"/>
</dbReference>